<proteinExistence type="predicted"/>
<gene>
    <name evidence="1" type="ORF">HCN44_007775</name>
</gene>
<protein>
    <submittedName>
        <fullName evidence="1">Uncharacterized protein</fullName>
    </submittedName>
</protein>
<reference evidence="1 2" key="1">
    <citation type="submission" date="2020-08" db="EMBL/GenBank/DDBJ databases">
        <title>Aphidius gifuensis genome sequencing and assembly.</title>
        <authorList>
            <person name="Du Z."/>
        </authorList>
    </citation>
    <scope>NUCLEOTIDE SEQUENCE [LARGE SCALE GENOMIC DNA]</scope>
    <source>
        <strain evidence="1">YNYX2018</strain>
        <tissue evidence="1">Adults</tissue>
    </source>
</reference>
<organism evidence="1 2">
    <name type="scientific">Aphidius gifuensis</name>
    <name type="common">Parasitoid wasp</name>
    <dbReference type="NCBI Taxonomy" id="684658"/>
    <lineage>
        <taxon>Eukaryota</taxon>
        <taxon>Metazoa</taxon>
        <taxon>Ecdysozoa</taxon>
        <taxon>Arthropoda</taxon>
        <taxon>Hexapoda</taxon>
        <taxon>Insecta</taxon>
        <taxon>Pterygota</taxon>
        <taxon>Neoptera</taxon>
        <taxon>Endopterygota</taxon>
        <taxon>Hymenoptera</taxon>
        <taxon>Apocrita</taxon>
        <taxon>Ichneumonoidea</taxon>
        <taxon>Braconidae</taxon>
        <taxon>Aphidiinae</taxon>
        <taxon>Aphidius</taxon>
    </lineage>
</organism>
<evidence type="ECO:0000313" key="1">
    <source>
        <dbReference type="EMBL" id="KAF7988243.1"/>
    </source>
</evidence>
<dbReference type="Gene3D" id="2.60.40.10">
    <property type="entry name" value="Immunoglobulins"/>
    <property type="match status" value="1"/>
</dbReference>
<name>A0A834XJC7_APHGI</name>
<accession>A0A834XJC7</accession>
<dbReference type="AlphaFoldDB" id="A0A834XJC7"/>
<sequence>MVSNVTAVLNENDQVVCSCSDDEDNNSTLSFSINNSQINPYEELAITERSRVKFDPRKGFIITNPRYINAPVDFTCSITLDGRTEIASQNVGFLLIK</sequence>
<keyword evidence="2" id="KW-1185">Reference proteome</keyword>
<comment type="caution">
    <text evidence="1">The sequence shown here is derived from an EMBL/GenBank/DDBJ whole genome shotgun (WGS) entry which is preliminary data.</text>
</comment>
<dbReference type="Proteomes" id="UP000639338">
    <property type="component" value="Unassembled WGS sequence"/>
</dbReference>
<dbReference type="EMBL" id="JACMRX010000006">
    <property type="protein sequence ID" value="KAF7988243.1"/>
    <property type="molecule type" value="Genomic_DNA"/>
</dbReference>
<dbReference type="InterPro" id="IPR013783">
    <property type="entry name" value="Ig-like_fold"/>
</dbReference>
<evidence type="ECO:0000313" key="2">
    <source>
        <dbReference type="Proteomes" id="UP000639338"/>
    </source>
</evidence>